<dbReference type="NCBIfam" id="TIGR01352">
    <property type="entry name" value="tonB_Cterm"/>
    <property type="match status" value="1"/>
</dbReference>
<dbReference type="SUPFAM" id="SSF74653">
    <property type="entry name" value="TolA/TonB C-terminal domain"/>
    <property type="match status" value="1"/>
</dbReference>
<evidence type="ECO:0000256" key="8">
    <source>
        <dbReference type="ARBA" id="ARBA00022989"/>
    </source>
</evidence>
<evidence type="ECO:0000256" key="5">
    <source>
        <dbReference type="ARBA" id="ARBA00022519"/>
    </source>
</evidence>
<keyword evidence="3 10" id="KW-0813">Transport</keyword>
<evidence type="ECO:0000256" key="10">
    <source>
        <dbReference type="RuleBase" id="RU362123"/>
    </source>
</evidence>
<evidence type="ECO:0000313" key="14">
    <source>
        <dbReference type="EMBL" id="MET4756916.1"/>
    </source>
</evidence>
<dbReference type="PRINTS" id="PR01374">
    <property type="entry name" value="TONBPROTEIN"/>
</dbReference>
<dbReference type="Proteomes" id="UP001549366">
    <property type="component" value="Unassembled WGS sequence"/>
</dbReference>
<dbReference type="PANTHER" id="PTHR33446:SF2">
    <property type="entry name" value="PROTEIN TONB"/>
    <property type="match status" value="1"/>
</dbReference>
<sequence length="223" mass="24813">MPGKLIFTLLASIAAHAAVAYQLIYATEEEQHTISMGSVKAPISMTFSTVTLPEPEPQPEPKPKPEIEPPPEPEPEPEPPEPKKDTLVIPDPIPEPEPEEEVVEEEIPEPVMEQVVASALEETEVEGLNDEPVFVSEPEIVNWTQPRYPRSAQRRNQQGVVMLEVTVDEDGRALTISVLESSGFDALDKSAIAAVENWEFKPQRRNNLFVQSRVHVPVAFQLN</sequence>
<dbReference type="InterPro" id="IPR006260">
    <property type="entry name" value="TonB/TolA_C"/>
</dbReference>
<comment type="function">
    <text evidence="10">Interacts with outer membrane receptor proteins that carry out high-affinity binding and energy dependent uptake into the periplasmic space of specific substrates. It could act to transduce energy from the cytoplasmic membrane to specific energy-requiring processes in the outer membrane, resulting in the release into the periplasm of ligands bound by these outer membrane proteins.</text>
</comment>
<keyword evidence="7 10" id="KW-0653">Protein transport</keyword>
<reference evidence="14 15" key="1">
    <citation type="submission" date="2024-06" db="EMBL/GenBank/DDBJ databases">
        <title>Genomic Encyclopedia of Type Strains, Phase V (KMG-V): Genome sequencing to study the core and pangenomes of soil and plant-associated prokaryotes.</title>
        <authorList>
            <person name="Whitman W."/>
        </authorList>
    </citation>
    <scope>NUCLEOTIDE SEQUENCE [LARGE SCALE GENOMIC DNA]</scope>
    <source>
        <strain evidence="14 15">NE40</strain>
    </source>
</reference>
<dbReference type="EMBL" id="JBEWTB010000002">
    <property type="protein sequence ID" value="MET4756916.1"/>
    <property type="molecule type" value="Genomic_DNA"/>
</dbReference>
<name>A0ABV2SI55_9GAMM</name>
<comment type="similarity">
    <text evidence="2 10">Belongs to the TonB family.</text>
</comment>
<keyword evidence="5 10" id="KW-0997">Cell inner membrane</keyword>
<evidence type="ECO:0000256" key="3">
    <source>
        <dbReference type="ARBA" id="ARBA00022448"/>
    </source>
</evidence>
<feature type="compositionally biased region" description="Acidic residues" evidence="11">
    <location>
        <begin position="69"/>
        <end position="79"/>
    </location>
</feature>
<accession>A0ABV2SI55</accession>
<feature type="compositionally biased region" description="Acidic residues" evidence="11">
    <location>
        <begin position="94"/>
        <end position="106"/>
    </location>
</feature>
<dbReference type="InterPro" id="IPR037682">
    <property type="entry name" value="TonB_C"/>
</dbReference>
<evidence type="ECO:0000256" key="4">
    <source>
        <dbReference type="ARBA" id="ARBA00022475"/>
    </source>
</evidence>
<feature type="domain" description="TonB C-terminal" evidence="13">
    <location>
        <begin position="133"/>
        <end position="223"/>
    </location>
</feature>
<keyword evidence="8" id="KW-1133">Transmembrane helix</keyword>
<dbReference type="Pfam" id="PF03544">
    <property type="entry name" value="TonB_C"/>
    <property type="match status" value="1"/>
</dbReference>
<proteinExistence type="inferred from homology"/>
<keyword evidence="9" id="KW-0472">Membrane</keyword>
<keyword evidence="6" id="KW-0812">Transmembrane</keyword>
<evidence type="ECO:0000256" key="6">
    <source>
        <dbReference type="ARBA" id="ARBA00022692"/>
    </source>
</evidence>
<protein>
    <recommendedName>
        <fullName evidence="10">Protein TonB</fullName>
    </recommendedName>
</protein>
<evidence type="ECO:0000256" key="12">
    <source>
        <dbReference type="SAM" id="SignalP"/>
    </source>
</evidence>
<dbReference type="PROSITE" id="PS52015">
    <property type="entry name" value="TONB_CTD"/>
    <property type="match status" value="1"/>
</dbReference>
<evidence type="ECO:0000256" key="1">
    <source>
        <dbReference type="ARBA" id="ARBA00004383"/>
    </source>
</evidence>
<evidence type="ECO:0000256" key="9">
    <source>
        <dbReference type="ARBA" id="ARBA00023136"/>
    </source>
</evidence>
<dbReference type="InterPro" id="IPR003538">
    <property type="entry name" value="TonB"/>
</dbReference>
<feature type="chain" id="PRO_5047340296" description="Protein TonB" evidence="12">
    <location>
        <begin position="18"/>
        <end position="223"/>
    </location>
</feature>
<comment type="subcellular location">
    <subcellularLocation>
        <location evidence="1 10">Cell inner membrane</location>
        <topology evidence="1 10">Single-pass membrane protein</topology>
        <orientation evidence="1 10">Periplasmic side</orientation>
    </subcellularLocation>
</comment>
<dbReference type="InterPro" id="IPR051045">
    <property type="entry name" value="TonB-dependent_transducer"/>
</dbReference>
<evidence type="ECO:0000259" key="13">
    <source>
        <dbReference type="PROSITE" id="PS52015"/>
    </source>
</evidence>
<comment type="caution">
    <text evidence="14">The sequence shown here is derived from an EMBL/GenBank/DDBJ whole genome shotgun (WGS) entry which is preliminary data.</text>
</comment>
<evidence type="ECO:0000256" key="11">
    <source>
        <dbReference type="SAM" id="MobiDB-lite"/>
    </source>
</evidence>
<dbReference type="PANTHER" id="PTHR33446">
    <property type="entry name" value="PROTEIN TONB-RELATED"/>
    <property type="match status" value="1"/>
</dbReference>
<dbReference type="Gene3D" id="3.30.1150.10">
    <property type="match status" value="1"/>
</dbReference>
<organism evidence="14 15">
    <name type="scientific">Endozoicomonas lisbonensis</name>
    <dbReference type="NCBI Taxonomy" id="3120522"/>
    <lineage>
        <taxon>Bacteria</taxon>
        <taxon>Pseudomonadati</taxon>
        <taxon>Pseudomonadota</taxon>
        <taxon>Gammaproteobacteria</taxon>
        <taxon>Oceanospirillales</taxon>
        <taxon>Endozoicomonadaceae</taxon>
        <taxon>Endozoicomonas</taxon>
    </lineage>
</organism>
<keyword evidence="10" id="KW-0735">Signal-anchor</keyword>
<evidence type="ECO:0000256" key="7">
    <source>
        <dbReference type="ARBA" id="ARBA00022927"/>
    </source>
</evidence>
<dbReference type="RefSeq" id="WP_354011197.1">
    <property type="nucleotide sequence ID" value="NZ_JBEWTA010000001.1"/>
</dbReference>
<feature type="signal peptide" evidence="12">
    <location>
        <begin position="1"/>
        <end position="17"/>
    </location>
</feature>
<evidence type="ECO:0000313" key="15">
    <source>
        <dbReference type="Proteomes" id="UP001549366"/>
    </source>
</evidence>
<feature type="region of interest" description="Disordered" evidence="11">
    <location>
        <begin position="50"/>
        <end position="106"/>
    </location>
</feature>
<gene>
    <name evidence="14" type="ORF">V5J35_002108</name>
</gene>
<keyword evidence="12" id="KW-0732">Signal</keyword>
<keyword evidence="4 10" id="KW-1003">Cell membrane</keyword>
<keyword evidence="15" id="KW-1185">Reference proteome</keyword>
<evidence type="ECO:0000256" key="2">
    <source>
        <dbReference type="ARBA" id="ARBA00006555"/>
    </source>
</evidence>